<proteinExistence type="predicted"/>
<gene>
    <name evidence="1" type="ORF">CBE89_11690</name>
</gene>
<reference evidence="1 2" key="1">
    <citation type="submission" date="2017-05" db="EMBL/GenBank/DDBJ databases">
        <title>Complete genome sequence of Corynebacterium striatum KC-Na-1 isolated from Neophocaena asiaeorientalis in Korea.</title>
        <authorList>
            <person name="Kim J.H."/>
            <person name="Lee K."/>
        </authorList>
    </citation>
    <scope>NUCLEOTIDE SEQUENCE [LARGE SCALE GENOMIC DNA]</scope>
    <source>
        <strain evidence="1 2">KC-Na-01</strain>
    </source>
</reference>
<evidence type="ECO:0000313" key="2">
    <source>
        <dbReference type="Proteomes" id="UP000250197"/>
    </source>
</evidence>
<name>A0A2Z2J1Q5_CORST</name>
<dbReference type="EMBL" id="CP021252">
    <property type="protein sequence ID" value="ART22082.1"/>
    <property type="molecule type" value="Genomic_DNA"/>
</dbReference>
<dbReference type="Proteomes" id="UP000250197">
    <property type="component" value="Chromosome"/>
</dbReference>
<organism evidence="1 2">
    <name type="scientific">Corynebacterium striatum</name>
    <dbReference type="NCBI Taxonomy" id="43770"/>
    <lineage>
        <taxon>Bacteria</taxon>
        <taxon>Bacillati</taxon>
        <taxon>Actinomycetota</taxon>
        <taxon>Actinomycetes</taxon>
        <taxon>Mycobacteriales</taxon>
        <taxon>Corynebacteriaceae</taxon>
        <taxon>Corynebacterium</taxon>
    </lineage>
</organism>
<evidence type="ECO:0000313" key="1">
    <source>
        <dbReference type="EMBL" id="ART22082.1"/>
    </source>
</evidence>
<dbReference type="RefSeq" id="WP_086892082.1">
    <property type="nucleotide sequence ID" value="NZ_CP021252.1"/>
</dbReference>
<dbReference type="KEGG" id="cstr:CBE89_11690"/>
<protein>
    <recommendedName>
        <fullName evidence="3">Asp23/Gls24 family envelope stress response protein</fullName>
    </recommendedName>
</protein>
<sequence>MSDSVESPTTRFELDAPAAHRIVEAVLGTQGVAKLHAGSFGEVSLLYPGQRIAGLKRPNPRDDRHLEVHIVFDMAEQVPVKDVAEGARAAALEACSELSRVDVVVADAISSALDTNKE</sequence>
<dbReference type="AlphaFoldDB" id="A0A2Z2J1Q5"/>
<evidence type="ECO:0008006" key="3">
    <source>
        <dbReference type="Google" id="ProtNLM"/>
    </source>
</evidence>
<accession>A0A2Z2J1Q5</accession>